<dbReference type="AlphaFoldDB" id="B8IYT7"/>
<evidence type="ECO:0000313" key="1">
    <source>
        <dbReference type="EMBL" id="ACL48664.1"/>
    </source>
</evidence>
<reference evidence="1" key="1">
    <citation type="submission" date="2009-01" db="EMBL/GenBank/DDBJ databases">
        <title>Complete sequence of Desulfovibrio desulfuricans subsp. desulfuricans str. ATCC 27774.</title>
        <authorList>
            <consortium name="US DOE Joint Genome Institute"/>
            <person name="Lucas S."/>
            <person name="Copeland A."/>
            <person name="Lapidus A."/>
            <person name="Glavina del Rio T."/>
            <person name="Tice H."/>
            <person name="Bruce D."/>
            <person name="Goodwin L."/>
            <person name="Pitluck S."/>
            <person name="Sims D."/>
            <person name="Lu M."/>
            <person name="Kiss H."/>
            <person name="Meineke L."/>
            <person name="Brettin T."/>
            <person name="Detter J.C."/>
            <person name="Han C."/>
            <person name="Larimer F."/>
            <person name="Land M."/>
            <person name="Hauser L."/>
            <person name="Kyrpides N."/>
            <person name="Ovchinnikova G."/>
            <person name="Hazen T.C."/>
        </authorList>
    </citation>
    <scope>NUCLEOTIDE SEQUENCE [LARGE SCALE GENOMIC DNA]</scope>
    <source>
        <strain evidence="1">ATCC 27774</strain>
    </source>
</reference>
<dbReference type="KEGG" id="dds:Ddes_0756"/>
<accession>B8IYT7</accession>
<organism evidence="1">
    <name type="scientific">Desulfovibrio desulfuricans (strain ATCC 27774 / DSM 6949 / MB)</name>
    <dbReference type="NCBI Taxonomy" id="525146"/>
    <lineage>
        <taxon>Bacteria</taxon>
        <taxon>Pseudomonadati</taxon>
        <taxon>Thermodesulfobacteriota</taxon>
        <taxon>Desulfovibrionia</taxon>
        <taxon>Desulfovibrionales</taxon>
        <taxon>Desulfovibrionaceae</taxon>
        <taxon>Desulfovibrio</taxon>
    </lineage>
</organism>
<protein>
    <submittedName>
        <fullName evidence="1">Uncharacterized protein</fullName>
    </submittedName>
</protein>
<gene>
    <name evidence="1" type="ordered locus">Ddes_0756</name>
</gene>
<proteinExistence type="predicted"/>
<dbReference type="EMBL" id="CP001358">
    <property type="protein sequence ID" value="ACL48664.1"/>
    <property type="molecule type" value="Genomic_DNA"/>
</dbReference>
<dbReference type="HOGENOM" id="CLU_1560465_0_0_7"/>
<sequence length="171" mass="19431">MGNIENSYLLHANFCKNPRPKLRGQYPVCRTHLCDCDMETQEQCVLAWRTCFGCTAKGVTGKNSRDACSLHRHDETQKLLECKYITMPSSAGPSATDGDEARLCGGRQPTQPPQQCKKHCSVIQQHYLIIFFRDTELARHPFQKRTMRGSAAAAYVVAVKKVRFQLFYKQS</sequence>
<dbReference type="STRING" id="525146.Ddes_0756"/>
<name>B8IYT7_DESDA</name>